<feature type="chain" id="PRO_5043788030" description="Peptidase S8/S53 domain-containing protein" evidence="2">
    <location>
        <begin position="21"/>
        <end position="927"/>
    </location>
</feature>
<keyword evidence="4" id="KW-1185">Reference proteome</keyword>
<gene>
    <name evidence="3" type="ORF">TWF730_006443</name>
</gene>
<feature type="compositionally biased region" description="Basic and acidic residues" evidence="1">
    <location>
        <begin position="668"/>
        <end position="682"/>
    </location>
</feature>
<evidence type="ECO:0000313" key="3">
    <source>
        <dbReference type="EMBL" id="KAK6360296.1"/>
    </source>
</evidence>
<feature type="region of interest" description="Disordered" evidence="1">
    <location>
        <begin position="23"/>
        <end position="61"/>
    </location>
</feature>
<dbReference type="GO" id="GO:0006508">
    <property type="term" value="P:proteolysis"/>
    <property type="evidence" value="ECO:0007669"/>
    <property type="project" value="InterPro"/>
</dbReference>
<protein>
    <recommendedName>
        <fullName evidence="5">Peptidase S8/S53 domain-containing protein</fullName>
    </recommendedName>
</protein>
<organism evidence="3 4">
    <name type="scientific">Orbilia blumenaviensis</name>
    <dbReference type="NCBI Taxonomy" id="1796055"/>
    <lineage>
        <taxon>Eukaryota</taxon>
        <taxon>Fungi</taxon>
        <taxon>Dikarya</taxon>
        <taxon>Ascomycota</taxon>
        <taxon>Pezizomycotina</taxon>
        <taxon>Orbiliomycetes</taxon>
        <taxon>Orbiliales</taxon>
        <taxon>Orbiliaceae</taxon>
        <taxon>Orbilia</taxon>
    </lineage>
</organism>
<feature type="region of interest" description="Disordered" evidence="1">
    <location>
        <begin position="876"/>
        <end position="927"/>
    </location>
</feature>
<feature type="compositionally biased region" description="Basic and acidic residues" evidence="1">
    <location>
        <begin position="616"/>
        <end position="628"/>
    </location>
</feature>
<feature type="compositionally biased region" description="Basic and acidic residues" evidence="1">
    <location>
        <begin position="639"/>
        <end position="649"/>
    </location>
</feature>
<proteinExistence type="predicted"/>
<feature type="compositionally biased region" description="Basic residues" evidence="1">
    <location>
        <begin position="187"/>
        <end position="196"/>
    </location>
</feature>
<dbReference type="AlphaFoldDB" id="A0AAV9VGN1"/>
<feature type="compositionally biased region" description="Polar residues" evidence="1">
    <location>
        <begin position="913"/>
        <end position="927"/>
    </location>
</feature>
<comment type="caution">
    <text evidence="3">The sequence shown here is derived from an EMBL/GenBank/DDBJ whole genome shotgun (WGS) entry which is preliminary data.</text>
</comment>
<feature type="region of interest" description="Disordered" evidence="1">
    <location>
        <begin position="605"/>
        <end position="699"/>
    </location>
</feature>
<dbReference type="Proteomes" id="UP001373714">
    <property type="component" value="Unassembled WGS sequence"/>
</dbReference>
<dbReference type="Gene3D" id="3.40.50.200">
    <property type="entry name" value="Peptidase S8/S53 domain"/>
    <property type="match status" value="1"/>
</dbReference>
<feature type="compositionally biased region" description="Basic and acidic residues" evidence="1">
    <location>
        <begin position="226"/>
        <end position="244"/>
    </location>
</feature>
<dbReference type="EMBL" id="JAVHNS010000003">
    <property type="protein sequence ID" value="KAK6360296.1"/>
    <property type="molecule type" value="Genomic_DNA"/>
</dbReference>
<evidence type="ECO:0000256" key="2">
    <source>
        <dbReference type="SAM" id="SignalP"/>
    </source>
</evidence>
<name>A0AAV9VGN1_9PEZI</name>
<accession>A0AAV9VGN1</accession>
<keyword evidence="2" id="KW-0732">Signal</keyword>
<dbReference type="GO" id="GO:0004252">
    <property type="term" value="F:serine-type endopeptidase activity"/>
    <property type="evidence" value="ECO:0007669"/>
    <property type="project" value="InterPro"/>
</dbReference>
<dbReference type="SUPFAM" id="SSF52743">
    <property type="entry name" value="Subtilisin-like"/>
    <property type="match status" value="1"/>
</dbReference>
<dbReference type="InterPro" id="IPR036852">
    <property type="entry name" value="Peptidase_S8/S53_dom_sf"/>
</dbReference>
<sequence>MKRIILLTLYLFLSLQLTSGQTTSVQKSAAKDPTPTDEPGDIPPVRPRPSGGRPPPGADDGTVFDSIVEKNVGWGYAPTKLALACIFPASEKRKDAEWLGDLNKRIDEMRYKSSGKQDIGYVSQSRSLGLVFTCFQVVYGNFLEVIRTHGDGISGYIDYSSIYNQKFPKPVDDDRYTPRIRPDKNQKPMRHKRSIISRRQSPVKSLRRRTTEFIGRGVSKIHNLAKRQERDDKGPTPRPTDAKKTIVDPYKSLRRSVEFTQDTAIFSTEPPGMDLEDEYIFDEDDGRDATVYIVDGGLNTNHTAFSWKNEKDPKNMGWIWGGPRPSTRQEEHIAEKPETPVRGSHVASKVIGAVTGLARLASTYMVIPYDADGGINILTYLDALVKMHDQIMITTHANPSKKVVICFSHPVIHVARAQEFIYWSEYRNMTHSTKQFMNTATAALDLILEDFGNMPNVVMVTRATGLLLNEESDPLLSWPARRANVGNLTNLVLVGGVDSNGVKIMQAPDSVIAYAPAQDIRVPVLHPTNLEAYQTIPYSIRLSVGSVSGILAFFMSKYKEDGRSAKNRLEATAYPRIRFGYSVVWNGLRVPPCGYEQFLSMGPPNSAEDMVGGQLDGKKNNKPSEKPAKSPVETPDEGPSEKPDDKLDQKPANNGPDGKPGSQPDDEPNGKPTDDEPKDDKTSGTGTSTAPPKAKRATVVTVAGGGRAGGGSMHYNTGTPIKCAVNPYRAIATTVKTKVNGTATEVHKMKYYYAADDPAYTQKVPPPPKPTIYRPSYAMTITSTTTAEIGKFSTDLENYKDMLRSGKPPMPGAKPGVRLEDFSTKAPIMTTDRYGRTGEVLVVWETVFVSSLPAQTGAVATSATAAESTFVEPTVSAASGQSSSLPASQSSSVSTIGDAKTSASIDSSLSASGTQTASSIVTPAPSQ</sequence>
<evidence type="ECO:0000313" key="4">
    <source>
        <dbReference type="Proteomes" id="UP001373714"/>
    </source>
</evidence>
<reference evidence="3 4" key="1">
    <citation type="submission" date="2019-10" db="EMBL/GenBank/DDBJ databases">
        <authorList>
            <person name="Palmer J.M."/>
        </authorList>
    </citation>
    <scope>NUCLEOTIDE SEQUENCE [LARGE SCALE GENOMIC DNA]</scope>
    <source>
        <strain evidence="3 4">TWF730</strain>
    </source>
</reference>
<feature type="region of interest" description="Disordered" evidence="1">
    <location>
        <begin position="224"/>
        <end position="244"/>
    </location>
</feature>
<feature type="compositionally biased region" description="Low complexity" evidence="1">
    <location>
        <begin position="876"/>
        <end position="912"/>
    </location>
</feature>
<evidence type="ECO:0008006" key="5">
    <source>
        <dbReference type="Google" id="ProtNLM"/>
    </source>
</evidence>
<feature type="region of interest" description="Disordered" evidence="1">
    <location>
        <begin position="171"/>
        <end position="208"/>
    </location>
</feature>
<feature type="compositionally biased region" description="Basic and acidic residues" evidence="1">
    <location>
        <begin position="171"/>
        <end position="186"/>
    </location>
</feature>
<feature type="signal peptide" evidence="2">
    <location>
        <begin position="1"/>
        <end position="20"/>
    </location>
</feature>
<evidence type="ECO:0000256" key="1">
    <source>
        <dbReference type="SAM" id="MobiDB-lite"/>
    </source>
</evidence>
<feature type="compositionally biased region" description="Pro residues" evidence="1">
    <location>
        <begin position="41"/>
        <end position="57"/>
    </location>
</feature>